<accession>A0ABR6X2B7</accession>
<reference evidence="2 3" key="1">
    <citation type="submission" date="2020-08" db="EMBL/GenBank/DDBJ databases">
        <title>Novel species isolated from subtropical streams in China.</title>
        <authorList>
            <person name="Lu H."/>
        </authorList>
    </citation>
    <scope>NUCLEOTIDE SEQUENCE [LARGE SCALE GENOMIC DNA]</scope>
    <source>
        <strain evidence="2 3">KACC 16656</strain>
    </source>
</reference>
<comment type="caution">
    <text evidence="2">The sequence shown here is derived from an EMBL/GenBank/DDBJ whole genome shotgun (WGS) entry which is preliminary data.</text>
</comment>
<feature type="chain" id="PRO_5046193464" evidence="1">
    <location>
        <begin position="23"/>
        <end position="140"/>
    </location>
</feature>
<keyword evidence="1" id="KW-0732">Signal</keyword>
<dbReference type="Proteomes" id="UP000648257">
    <property type="component" value="Unassembled WGS sequence"/>
</dbReference>
<proteinExistence type="predicted"/>
<sequence length="140" mass="14694">MKLFTKTLLGLALLTSAHIAHAEHVVVVSSKSSVANLSKDQIADIFLGNSKEFPGGGQALPLLVGSGAVRTEFFEKVLGKNEAQAKAIWSRLVFSGKGSAPREVGDSAEILKLISSNPNCIGIMEKSAVNASVKVVYTSP</sequence>
<feature type="signal peptide" evidence="1">
    <location>
        <begin position="1"/>
        <end position="22"/>
    </location>
</feature>
<dbReference type="RefSeq" id="WP_186922043.1">
    <property type="nucleotide sequence ID" value="NZ_JACOFW010000005.1"/>
</dbReference>
<evidence type="ECO:0000256" key="1">
    <source>
        <dbReference type="SAM" id="SignalP"/>
    </source>
</evidence>
<keyword evidence="3" id="KW-1185">Reference proteome</keyword>
<dbReference type="SUPFAM" id="SSF53850">
    <property type="entry name" value="Periplasmic binding protein-like II"/>
    <property type="match status" value="1"/>
</dbReference>
<evidence type="ECO:0000313" key="3">
    <source>
        <dbReference type="Proteomes" id="UP000648257"/>
    </source>
</evidence>
<organism evidence="2 3">
    <name type="scientific">Undibacterium seohonense</name>
    <dbReference type="NCBI Taxonomy" id="1344950"/>
    <lineage>
        <taxon>Bacteria</taxon>
        <taxon>Pseudomonadati</taxon>
        <taxon>Pseudomonadota</taxon>
        <taxon>Betaproteobacteria</taxon>
        <taxon>Burkholderiales</taxon>
        <taxon>Oxalobacteraceae</taxon>
        <taxon>Undibacterium</taxon>
    </lineage>
</organism>
<dbReference type="Gene3D" id="3.40.190.10">
    <property type="entry name" value="Periplasmic binding protein-like II"/>
    <property type="match status" value="1"/>
</dbReference>
<name>A0ABR6X2B7_9BURK</name>
<protein>
    <submittedName>
        <fullName evidence="2">Phosphate ABC transporter substrate-binding protein</fullName>
    </submittedName>
</protein>
<dbReference type="EMBL" id="JACOFW010000005">
    <property type="protein sequence ID" value="MBC3806952.1"/>
    <property type="molecule type" value="Genomic_DNA"/>
</dbReference>
<gene>
    <name evidence="2" type="ORF">H8K52_06285</name>
</gene>
<evidence type="ECO:0000313" key="2">
    <source>
        <dbReference type="EMBL" id="MBC3806952.1"/>
    </source>
</evidence>